<sequence>MRSPSVLHRDSNYLDDFGCYFDNDGVENGVGSGGQGSGGGKDAGCLVRCVCALGDGCLALAGLLAALLPLLLPAEAPACCYGCLQPLVSAAGLGLTAGAAGLALTAGLAGLAASVASRRARVGHAVAAVLTVCCALLAANAGVLLAKEERLADQLLTACGGADWRAALGISAAGALILLAKSGLNWTCYYKYSRASVYDGQYNLAKLRRQRWRRLRLQQRHRQQRLQEPFRRDRRPRGGNRLQEFELTM</sequence>
<keyword evidence="3" id="KW-1185">Reference proteome</keyword>
<organism evidence="2 3">
    <name type="scientific">Macrostomum lignano</name>
    <dbReference type="NCBI Taxonomy" id="282301"/>
    <lineage>
        <taxon>Eukaryota</taxon>
        <taxon>Metazoa</taxon>
        <taxon>Spiralia</taxon>
        <taxon>Lophotrochozoa</taxon>
        <taxon>Platyhelminthes</taxon>
        <taxon>Rhabditophora</taxon>
        <taxon>Macrostomorpha</taxon>
        <taxon>Macrostomida</taxon>
        <taxon>Macrostomidae</taxon>
        <taxon>Macrostomum</taxon>
    </lineage>
</organism>
<feature type="transmembrane region" description="Helical" evidence="1">
    <location>
        <begin position="125"/>
        <end position="146"/>
    </location>
</feature>
<keyword evidence="1" id="KW-0812">Transmembrane</keyword>
<dbReference type="EMBL" id="NIVC01001104">
    <property type="protein sequence ID" value="PAA72199.1"/>
    <property type="molecule type" value="Genomic_DNA"/>
</dbReference>
<accession>A0A267FGL3</accession>
<protein>
    <submittedName>
        <fullName evidence="2">Uncharacterized protein</fullName>
    </submittedName>
</protein>
<proteinExistence type="predicted"/>
<comment type="caution">
    <text evidence="2">The sequence shown here is derived from an EMBL/GenBank/DDBJ whole genome shotgun (WGS) entry which is preliminary data.</text>
</comment>
<feature type="transmembrane region" description="Helical" evidence="1">
    <location>
        <begin position="45"/>
        <end position="68"/>
    </location>
</feature>
<gene>
    <name evidence="2" type="ORF">BOX15_Mlig021476g1</name>
</gene>
<dbReference type="AlphaFoldDB" id="A0A267FGL3"/>
<feature type="transmembrane region" description="Helical" evidence="1">
    <location>
        <begin position="166"/>
        <end position="184"/>
    </location>
</feature>
<keyword evidence="1" id="KW-0472">Membrane</keyword>
<feature type="transmembrane region" description="Helical" evidence="1">
    <location>
        <begin position="88"/>
        <end position="113"/>
    </location>
</feature>
<evidence type="ECO:0000313" key="2">
    <source>
        <dbReference type="EMBL" id="PAA72199.1"/>
    </source>
</evidence>
<dbReference type="Proteomes" id="UP000215902">
    <property type="component" value="Unassembled WGS sequence"/>
</dbReference>
<keyword evidence="1" id="KW-1133">Transmembrane helix</keyword>
<reference evidence="2 3" key="1">
    <citation type="submission" date="2017-06" db="EMBL/GenBank/DDBJ databases">
        <title>A platform for efficient transgenesis in Macrostomum lignano, a flatworm model organism for stem cell research.</title>
        <authorList>
            <person name="Berezikov E."/>
        </authorList>
    </citation>
    <scope>NUCLEOTIDE SEQUENCE [LARGE SCALE GENOMIC DNA]</scope>
    <source>
        <strain evidence="2">DV1</strain>
        <tissue evidence="2">Whole organism</tissue>
    </source>
</reference>
<name>A0A267FGL3_9PLAT</name>
<evidence type="ECO:0000256" key="1">
    <source>
        <dbReference type="SAM" id="Phobius"/>
    </source>
</evidence>
<evidence type="ECO:0000313" key="3">
    <source>
        <dbReference type="Proteomes" id="UP000215902"/>
    </source>
</evidence>